<name>A0A6N2LLR1_SALVM</name>
<evidence type="ECO:0000256" key="1">
    <source>
        <dbReference type="SAM" id="MobiDB-lite"/>
    </source>
</evidence>
<dbReference type="AlphaFoldDB" id="A0A6N2LLR1"/>
<dbReference type="EMBL" id="CAADRP010001567">
    <property type="protein sequence ID" value="VFU41764.1"/>
    <property type="molecule type" value="Genomic_DNA"/>
</dbReference>
<sequence length="83" mass="9368">MKGIGRNSSSIITGKCWLEMNDTVTASITIVGNLQVNRSSYEHAWRILVQQMQETASDCKKRSRGGVKEKRKMISEQNDQLVP</sequence>
<evidence type="ECO:0000313" key="2">
    <source>
        <dbReference type="EMBL" id="VFU41764.1"/>
    </source>
</evidence>
<accession>A0A6N2LLR1</accession>
<reference evidence="2" key="1">
    <citation type="submission" date="2019-03" db="EMBL/GenBank/DDBJ databases">
        <authorList>
            <person name="Mank J."/>
            <person name="Almeida P."/>
        </authorList>
    </citation>
    <scope>NUCLEOTIDE SEQUENCE</scope>
    <source>
        <strain evidence="2">78183</strain>
    </source>
</reference>
<gene>
    <name evidence="2" type="ORF">SVIM_LOCUS246840</name>
</gene>
<proteinExistence type="predicted"/>
<organism evidence="2">
    <name type="scientific">Salix viminalis</name>
    <name type="common">Common osier</name>
    <name type="synonym">Basket willow</name>
    <dbReference type="NCBI Taxonomy" id="40686"/>
    <lineage>
        <taxon>Eukaryota</taxon>
        <taxon>Viridiplantae</taxon>
        <taxon>Streptophyta</taxon>
        <taxon>Embryophyta</taxon>
        <taxon>Tracheophyta</taxon>
        <taxon>Spermatophyta</taxon>
        <taxon>Magnoliopsida</taxon>
        <taxon>eudicotyledons</taxon>
        <taxon>Gunneridae</taxon>
        <taxon>Pentapetalae</taxon>
        <taxon>rosids</taxon>
        <taxon>fabids</taxon>
        <taxon>Malpighiales</taxon>
        <taxon>Salicaceae</taxon>
        <taxon>Saliceae</taxon>
        <taxon>Salix</taxon>
    </lineage>
</organism>
<feature type="region of interest" description="Disordered" evidence="1">
    <location>
        <begin position="58"/>
        <end position="83"/>
    </location>
</feature>
<protein>
    <submittedName>
        <fullName evidence="2">Uncharacterized protein</fullName>
    </submittedName>
</protein>